<accession>A0A0G1CGP4</accession>
<feature type="transmembrane region" description="Helical" evidence="1">
    <location>
        <begin position="427"/>
        <end position="449"/>
    </location>
</feature>
<organism evidence="2 3">
    <name type="scientific">Candidatus Giovannonibacteria bacterium GW2011_GWF2_42_19</name>
    <dbReference type="NCBI Taxonomy" id="1618659"/>
    <lineage>
        <taxon>Bacteria</taxon>
        <taxon>Candidatus Giovannoniibacteriota</taxon>
    </lineage>
</organism>
<dbReference type="AlphaFoldDB" id="A0A0G1CGP4"/>
<gene>
    <name evidence="2" type="ORF">UV11_C0004G0008</name>
</gene>
<dbReference type="Proteomes" id="UP000034036">
    <property type="component" value="Unassembled WGS sequence"/>
</dbReference>
<evidence type="ECO:0000256" key="1">
    <source>
        <dbReference type="SAM" id="Phobius"/>
    </source>
</evidence>
<keyword evidence="1" id="KW-0472">Membrane</keyword>
<evidence type="ECO:0000313" key="3">
    <source>
        <dbReference type="Proteomes" id="UP000034036"/>
    </source>
</evidence>
<dbReference type="STRING" id="1618659.UV11_C0004G0008"/>
<dbReference type="EMBL" id="LCDF01000004">
    <property type="protein sequence ID" value="KKS48738.1"/>
    <property type="molecule type" value="Genomic_DNA"/>
</dbReference>
<protein>
    <submittedName>
        <fullName evidence="2">Uncharacterized protein</fullName>
    </submittedName>
</protein>
<keyword evidence="1" id="KW-0812">Transmembrane</keyword>
<keyword evidence="1" id="KW-1133">Transmembrane helix</keyword>
<name>A0A0G1CGP4_9BACT</name>
<reference evidence="2 3" key="1">
    <citation type="journal article" date="2015" name="Nature">
        <title>rRNA introns, odd ribosomes, and small enigmatic genomes across a large radiation of phyla.</title>
        <authorList>
            <person name="Brown C.T."/>
            <person name="Hug L.A."/>
            <person name="Thomas B.C."/>
            <person name="Sharon I."/>
            <person name="Castelle C.J."/>
            <person name="Singh A."/>
            <person name="Wilkins M.J."/>
            <person name="Williams K.H."/>
            <person name="Banfield J.F."/>
        </authorList>
    </citation>
    <scope>NUCLEOTIDE SEQUENCE [LARGE SCALE GENOMIC DNA]</scope>
</reference>
<comment type="caution">
    <text evidence="2">The sequence shown here is derived from an EMBL/GenBank/DDBJ whole genome shotgun (WGS) entry which is preliminary data.</text>
</comment>
<evidence type="ECO:0000313" key="2">
    <source>
        <dbReference type="EMBL" id="KKS48738.1"/>
    </source>
</evidence>
<proteinExistence type="predicted"/>
<sequence>MISRIGSLIILVSLAVFIFFGIYFKYAFAATDRPEINVSNVTTSNGKISGQVSIKNSTEDVINNVTYSIILKEKDVELKSAIKDGVIVKTTSPGSIILTQTDKNFFSLLPGEEKKFNFSLDYPGTIAAEKYNLDTRLILVSGQILIAKITEVSLAGSGDFLKISNETCRLFIGKSVFQPNDGPNIYTGEVPKATCEVANLSNKTLKATPSVSIAKLFVFGYPQADVGKSNLDDVTFAPKEKKTVTFNLTSPKEPQTYQAGIQFHNANGEIISSFQFFRWVLKGAAARIDKVSLNKDKYSIGTTAKVSVTIWPSPDLFWETYEETYKNASEALLKAIAADPDRFSGTVLEKPIYKVTVYSEGAACGTGEYKSPVSFDKPIKYSNVIDVKINKTCMDPAAAVIFSDGENVLASLDYKTVSKPKAPKATVSFLVSTMTLIGIVAVLAIVIYLNKRKKSAAKI</sequence>